<dbReference type="AlphaFoldDB" id="A0A8K0T2N6"/>
<keyword evidence="7" id="KW-1185">Reference proteome</keyword>
<keyword evidence="3" id="KW-0274">FAD</keyword>
<organism evidence="6 7">
    <name type="scientific">Stachybotrys elegans</name>
    <dbReference type="NCBI Taxonomy" id="80388"/>
    <lineage>
        <taxon>Eukaryota</taxon>
        <taxon>Fungi</taxon>
        <taxon>Dikarya</taxon>
        <taxon>Ascomycota</taxon>
        <taxon>Pezizomycotina</taxon>
        <taxon>Sordariomycetes</taxon>
        <taxon>Hypocreomycetidae</taxon>
        <taxon>Hypocreales</taxon>
        <taxon>Stachybotryaceae</taxon>
        <taxon>Stachybotrys</taxon>
    </lineage>
</organism>
<dbReference type="GO" id="GO:1903457">
    <property type="term" value="P:lactate catabolic process"/>
    <property type="evidence" value="ECO:0007669"/>
    <property type="project" value="TreeGrafter"/>
</dbReference>
<dbReference type="Proteomes" id="UP000813444">
    <property type="component" value="Unassembled WGS sequence"/>
</dbReference>
<evidence type="ECO:0000256" key="4">
    <source>
        <dbReference type="ARBA" id="ARBA00023002"/>
    </source>
</evidence>
<dbReference type="InterPro" id="IPR004113">
    <property type="entry name" value="FAD-bd_oxidored_4_C"/>
</dbReference>
<dbReference type="InterPro" id="IPR016169">
    <property type="entry name" value="FAD-bd_PCMH_sub2"/>
</dbReference>
<reference evidence="6" key="1">
    <citation type="journal article" date="2021" name="Nat. Commun.">
        <title>Genetic determinants of endophytism in the Arabidopsis root mycobiome.</title>
        <authorList>
            <person name="Mesny F."/>
            <person name="Miyauchi S."/>
            <person name="Thiergart T."/>
            <person name="Pickel B."/>
            <person name="Atanasova L."/>
            <person name="Karlsson M."/>
            <person name="Huettel B."/>
            <person name="Barry K.W."/>
            <person name="Haridas S."/>
            <person name="Chen C."/>
            <person name="Bauer D."/>
            <person name="Andreopoulos W."/>
            <person name="Pangilinan J."/>
            <person name="LaButti K."/>
            <person name="Riley R."/>
            <person name="Lipzen A."/>
            <person name="Clum A."/>
            <person name="Drula E."/>
            <person name="Henrissat B."/>
            <person name="Kohler A."/>
            <person name="Grigoriev I.V."/>
            <person name="Martin F.M."/>
            <person name="Hacquard S."/>
        </authorList>
    </citation>
    <scope>NUCLEOTIDE SEQUENCE</scope>
    <source>
        <strain evidence="6">MPI-CAGE-CH-0235</strain>
    </source>
</reference>
<evidence type="ECO:0000256" key="2">
    <source>
        <dbReference type="ARBA" id="ARBA00022630"/>
    </source>
</evidence>
<name>A0A8K0T2N6_9HYPO</name>
<comment type="caution">
    <text evidence="6">The sequence shown here is derived from an EMBL/GenBank/DDBJ whole genome shotgun (WGS) entry which is preliminary data.</text>
</comment>
<dbReference type="OrthoDB" id="7786253at2759"/>
<accession>A0A8K0T2N6</accession>
<sequence>MDRNRTHQTAGCFEIRVQDEVRTPTAMKKTRLDNGKEANAIRYDTMKDHAVSPTVVPADGSVVKTRRSYNLTALLTGSEGTLGTITEVTLKLAIIPSSVSVATATFGATKEAADAACPMRRRGVPLAMPELMDDILMKAIDENGGDGERMWKELPILFLKSTDLHQTRYLVTDTANGARFSGARGSVQDAALRASLETRPEGTEIWSTDVVMRLSQVTEPIDQSKARAGKPSLFAIVPGYAGGGNFHKVVNDCVDHTMVKALETEGTISLSSLAKELERPAPGGRRAERCPWSMAKSSMRGKARSQLMVFPPCREGS</sequence>
<dbReference type="EMBL" id="JAGPNK010000001">
    <property type="protein sequence ID" value="KAH7329091.1"/>
    <property type="molecule type" value="Genomic_DNA"/>
</dbReference>
<dbReference type="GO" id="GO:0004458">
    <property type="term" value="F:D-lactate dehydrogenase (cytochrome) activity"/>
    <property type="evidence" value="ECO:0007669"/>
    <property type="project" value="TreeGrafter"/>
</dbReference>
<dbReference type="GO" id="GO:0050660">
    <property type="term" value="F:flavin adenine dinucleotide binding"/>
    <property type="evidence" value="ECO:0007669"/>
    <property type="project" value="InterPro"/>
</dbReference>
<evidence type="ECO:0000313" key="6">
    <source>
        <dbReference type="EMBL" id="KAH7329091.1"/>
    </source>
</evidence>
<evidence type="ECO:0000256" key="1">
    <source>
        <dbReference type="ARBA" id="ARBA00001974"/>
    </source>
</evidence>
<dbReference type="SUPFAM" id="SSF55103">
    <property type="entry name" value="FAD-linked oxidases, C-terminal domain"/>
    <property type="match status" value="1"/>
</dbReference>
<dbReference type="Gene3D" id="3.30.465.10">
    <property type="match status" value="1"/>
</dbReference>
<proteinExistence type="predicted"/>
<evidence type="ECO:0000256" key="3">
    <source>
        <dbReference type="ARBA" id="ARBA00022827"/>
    </source>
</evidence>
<gene>
    <name evidence="6" type="ORF">B0I35DRAFT_404356</name>
</gene>
<protein>
    <recommendedName>
        <fullName evidence="5">FAD-binding oxidoreductase/transferase type 4 C-terminal domain-containing protein</fullName>
    </recommendedName>
</protein>
<keyword evidence="2" id="KW-0285">Flavoprotein</keyword>
<dbReference type="InterPro" id="IPR016164">
    <property type="entry name" value="FAD-linked_Oxase-like_C"/>
</dbReference>
<evidence type="ECO:0000259" key="5">
    <source>
        <dbReference type="Pfam" id="PF02913"/>
    </source>
</evidence>
<dbReference type="PANTHER" id="PTHR11748">
    <property type="entry name" value="D-LACTATE DEHYDROGENASE"/>
    <property type="match status" value="1"/>
</dbReference>
<evidence type="ECO:0000313" key="7">
    <source>
        <dbReference type="Proteomes" id="UP000813444"/>
    </source>
</evidence>
<dbReference type="Pfam" id="PF02913">
    <property type="entry name" value="FAD-oxidase_C"/>
    <property type="match status" value="1"/>
</dbReference>
<dbReference type="GO" id="GO:0008720">
    <property type="term" value="F:D-lactate dehydrogenase (NAD+) activity"/>
    <property type="evidence" value="ECO:0007669"/>
    <property type="project" value="TreeGrafter"/>
</dbReference>
<dbReference type="PANTHER" id="PTHR11748:SF83">
    <property type="entry name" value="DEHYDROGENASE (CYTOCHROME), PUTATIVE (AFU_ORTHOLOGUE AFUA_1G17520)-RELATED"/>
    <property type="match status" value="1"/>
</dbReference>
<feature type="domain" description="FAD-binding oxidoreductase/transferase type 4 C-terminal" evidence="5">
    <location>
        <begin position="96"/>
        <end position="249"/>
    </location>
</feature>
<keyword evidence="4" id="KW-0560">Oxidoreductase</keyword>
<comment type="cofactor">
    <cofactor evidence="1">
        <name>FAD</name>
        <dbReference type="ChEBI" id="CHEBI:57692"/>
    </cofactor>
</comment>
<dbReference type="GO" id="GO:0005739">
    <property type="term" value="C:mitochondrion"/>
    <property type="evidence" value="ECO:0007669"/>
    <property type="project" value="TreeGrafter"/>
</dbReference>